<dbReference type="HOGENOM" id="CLU_154558_5_1_9"/>
<evidence type="ECO:0008006" key="5">
    <source>
        <dbReference type="Google" id="ProtNLM"/>
    </source>
</evidence>
<keyword evidence="4" id="KW-1185">Reference proteome</keyword>
<accession>C4Z713</accession>
<proteinExistence type="inferred from homology"/>
<dbReference type="PANTHER" id="PTHR38781:SF1">
    <property type="entry name" value="ANTITOXIN DINJ-RELATED"/>
    <property type="match status" value="1"/>
</dbReference>
<gene>
    <name evidence="3" type="ordered locus">EUBELI_20611</name>
</gene>
<evidence type="ECO:0000313" key="4">
    <source>
        <dbReference type="Proteomes" id="UP000001476"/>
    </source>
</evidence>
<dbReference type="GO" id="GO:0006351">
    <property type="term" value="P:DNA-templated transcription"/>
    <property type="evidence" value="ECO:0007669"/>
    <property type="project" value="TreeGrafter"/>
</dbReference>
<dbReference type="EMBL" id="CP001106">
    <property type="protein sequence ID" value="ACR73755.1"/>
    <property type="molecule type" value="Genomic_DNA"/>
</dbReference>
<dbReference type="InterPro" id="IPR007337">
    <property type="entry name" value="RelB/DinJ"/>
</dbReference>
<keyword evidence="3" id="KW-0614">Plasmid</keyword>
<sequence>MLYEYGGVFMSSTIQVRVDDDLKIKSDNLFRELGTDTTTAIRMFLTQAVANNGFPFEIKKVAANPYIAISEKEVLDRLAKSRDQSKNGEYSEAGDFVADMRTKYGI</sequence>
<dbReference type="PANTHER" id="PTHR38781">
    <property type="entry name" value="ANTITOXIN DINJ-RELATED"/>
    <property type="match status" value="1"/>
</dbReference>
<dbReference type="eggNOG" id="COG3077">
    <property type="taxonomic scope" value="Bacteria"/>
</dbReference>
<protein>
    <recommendedName>
        <fullName evidence="5">Type II toxin-antitoxin system RelB/DinJ family antitoxin</fullName>
    </recommendedName>
</protein>
<dbReference type="NCBIfam" id="TIGR02384">
    <property type="entry name" value="RelB_DinJ"/>
    <property type="match status" value="1"/>
</dbReference>
<dbReference type="Pfam" id="PF04221">
    <property type="entry name" value="RelB"/>
    <property type="match status" value="1"/>
</dbReference>
<dbReference type="Gene3D" id="1.10.1220.10">
    <property type="entry name" value="Met repressor-like"/>
    <property type="match status" value="1"/>
</dbReference>
<dbReference type="Proteomes" id="UP000001476">
    <property type="component" value="Plasmid pEubeli2"/>
</dbReference>
<reference evidence="3 4" key="1">
    <citation type="journal article" date="2009" name="Proc. Natl. Acad. Sci. U.S.A.">
        <title>Characterizing a model human gut microbiota composed of members of its two dominant bacterial phyla.</title>
        <authorList>
            <person name="Mahowald M.A."/>
            <person name="Rey F.E."/>
            <person name="Seedorf H."/>
            <person name="Turnbaugh P.J."/>
            <person name="Fulton R.S."/>
            <person name="Wollam A."/>
            <person name="Shah N."/>
            <person name="Wang C."/>
            <person name="Magrini V."/>
            <person name="Wilson R.K."/>
            <person name="Cantarel B.L."/>
            <person name="Coutinho P.M."/>
            <person name="Henrissat B."/>
            <person name="Crock L.W."/>
            <person name="Russell A."/>
            <person name="Verberkmoes N.C."/>
            <person name="Hettich R.L."/>
            <person name="Gordon J.I."/>
        </authorList>
    </citation>
    <scope>NUCLEOTIDE SEQUENCE [LARGE SCALE GENOMIC DNA]</scope>
    <source>
        <strain evidence="4">ATCC 27750 / DSM 3376 / VPI C15-48 / C15-B4</strain>
        <plasmid evidence="3">unnamed</plasmid>
    </source>
</reference>
<geneLocation type="plasmid" evidence="4">
    <name>pEubeli2</name>
</geneLocation>
<dbReference type="InterPro" id="IPR013321">
    <property type="entry name" value="Arc_rbn_hlx_hlx"/>
</dbReference>
<dbReference type="GO" id="GO:0006355">
    <property type="term" value="P:regulation of DNA-templated transcription"/>
    <property type="evidence" value="ECO:0007669"/>
    <property type="project" value="InterPro"/>
</dbReference>
<evidence type="ECO:0000256" key="2">
    <source>
        <dbReference type="ARBA" id="ARBA00022649"/>
    </source>
</evidence>
<keyword evidence="2" id="KW-1277">Toxin-antitoxin system</keyword>
<dbReference type="KEGG" id="eel:EUBELI_20611"/>
<organism evidence="3 4">
    <name type="scientific">Lachnospira eligens (strain ATCC 27750 / DSM 3376 / VPI C15-48 / C15-B4)</name>
    <name type="common">Eubacterium eligens</name>
    <dbReference type="NCBI Taxonomy" id="515620"/>
    <lineage>
        <taxon>Bacteria</taxon>
        <taxon>Bacillati</taxon>
        <taxon>Bacillota</taxon>
        <taxon>Clostridia</taxon>
        <taxon>Lachnospirales</taxon>
        <taxon>Lachnospiraceae</taxon>
        <taxon>Lachnospira</taxon>
    </lineage>
</organism>
<comment type="similarity">
    <text evidence="1">Belongs to the RelB/DinJ antitoxin family.</text>
</comment>
<evidence type="ECO:0000313" key="3">
    <source>
        <dbReference type="EMBL" id="ACR73755.1"/>
    </source>
</evidence>
<name>C4Z713_LACE2</name>
<dbReference type="AlphaFoldDB" id="C4Z713"/>
<evidence type="ECO:0000256" key="1">
    <source>
        <dbReference type="ARBA" id="ARBA00010562"/>
    </source>
</evidence>